<name>A0A5C2SKW4_9APHY</name>
<keyword evidence="3" id="KW-1185">Reference proteome</keyword>
<feature type="compositionally biased region" description="Polar residues" evidence="1">
    <location>
        <begin position="137"/>
        <end position="149"/>
    </location>
</feature>
<protein>
    <submittedName>
        <fullName evidence="2">Uncharacterized protein</fullName>
    </submittedName>
</protein>
<dbReference type="AlphaFoldDB" id="A0A5C2SKW4"/>
<evidence type="ECO:0000313" key="2">
    <source>
        <dbReference type="EMBL" id="RPD63799.1"/>
    </source>
</evidence>
<reference evidence="2" key="1">
    <citation type="journal article" date="2018" name="Genome Biol. Evol.">
        <title>Genomics and development of Lentinus tigrinus, a white-rot wood-decaying mushroom with dimorphic fruiting bodies.</title>
        <authorList>
            <person name="Wu B."/>
            <person name="Xu Z."/>
            <person name="Knudson A."/>
            <person name="Carlson A."/>
            <person name="Chen N."/>
            <person name="Kovaka S."/>
            <person name="LaButti K."/>
            <person name="Lipzen A."/>
            <person name="Pennachio C."/>
            <person name="Riley R."/>
            <person name="Schakwitz W."/>
            <person name="Umezawa K."/>
            <person name="Ohm R.A."/>
            <person name="Grigoriev I.V."/>
            <person name="Nagy L.G."/>
            <person name="Gibbons J."/>
            <person name="Hibbett D."/>
        </authorList>
    </citation>
    <scope>NUCLEOTIDE SEQUENCE [LARGE SCALE GENOMIC DNA]</scope>
    <source>
        <strain evidence="2">ALCF2SS1-6</strain>
    </source>
</reference>
<feature type="region of interest" description="Disordered" evidence="1">
    <location>
        <begin position="42"/>
        <end position="162"/>
    </location>
</feature>
<dbReference type="Proteomes" id="UP000313359">
    <property type="component" value="Unassembled WGS sequence"/>
</dbReference>
<feature type="compositionally biased region" description="Basic and acidic residues" evidence="1">
    <location>
        <begin position="68"/>
        <end position="78"/>
    </location>
</feature>
<gene>
    <name evidence="2" type="ORF">L227DRAFT_362390</name>
</gene>
<sequence>MPVCSDGIDVVRPPHVVRQDIAHMRLGLQKCGAPQCEKRLRSGGNLRRQMKRRYAAASRSRDPMALPHETRHMHEHVLHALPRRSRPFCSKQLAARARETEPSREAQHHSHLGDSSQESESTQHNRSSYRFRAADSVSLTDASQGNQYGTRVETGPLRAKPS</sequence>
<organism evidence="2 3">
    <name type="scientific">Lentinus tigrinus ALCF2SS1-6</name>
    <dbReference type="NCBI Taxonomy" id="1328759"/>
    <lineage>
        <taxon>Eukaryota</taxon>
        <taxon>Fungi</taxon>
        <taxon>Dikarya</taxon>
        <taxon>Basidiomycota</taxon>
        <taxon>Agaricomycotina</taxon>
        <taxon>Agaricomycetes</taxon>
        <taxon>Polyporales</taxon>
        <taxon>Polyporaceae</taxon>
        <taxon>Lentinus</taxon>
    </lineage>
</organism>
<accession>A0A5C2SKW4</accession>
<dbReference type="EMBL" id="ML122255">
    <property type="protein sequence ID" value="RPD63799.1"/>
    <property type="molecule type" value="Genomic_DNA"/>
</dbReference>
<proteinExistence type="predicted"/>
<feature type="compositionally biased region" description="Basic and acidic residues" evidence="1">
    <location>
        <begin position="96"/>
        <end position="112"/>
    </location>
</feature>
<feature type="compositionally biased region" description="Polar residues" evidence="1">
    <location>
        <begin position="113"/>
        <end position="128"/>
    </location>
</feature>
<evidence type="ECO:0000256" key="1">
    <source>
        <dbReference type="SAM" id="MobiDB-lite"/>
    </source>
</evidence>
<evidence type="ECO:0000313" key="3">
    <source>
        <dbReference type="Proteomes" id="UP000313359"/>
    </source>
</evidence>